<evidence type="ECO:0000256" key="2">
    <source>
        <dbReference type="ARBA" id="ARBA00006190"/>
    </source>
</evidence>
<feature type="compositionally biased region" description="Low complexity" evidence="11">
    <location>
        <begin position="766"/>
        <end position="783"/>
    </location>
</feature>
<keyword evidence="10" id="KW-0175">Coiled coil</keyword>
<dbReference type="Gene3D" id="6.10.140.1230">
    <property type="match status" value="1"/>
</dbReference>
<evidence type="ECO:0000313" key="16">
    <source>
        <dbReference type="EMBL" id="KAJ6215852.1"/>
    </source>
</evidence>
<feature type="region of interest" description="Disordered" evidence="11">
    <location>
        <begin position="597"/>
        <end position="647"/>
    </location>
</feature>
<feature type="domain" description="FZ" evidence="14">
    <location>
        <begin position="40"/>
        <end position="178"/>
    </location>
</feature>
<evidence type="ECO:0000256" key="1">
    <source>
        <dbReference type="ARBA" id="ARBA00004141"/>
    </source>
</evidence>
<evidence type="ECO:0000256" key="9">
    <source>
        <dbReference type="PROSITE-ProRule" id="PRU00090"/>
    </source>
</evidence>
<dbReference type="InterPro" id="IPR017981">
    <property type="entry name" value="GPCR_2-like_7TM"/>
</dbReference>
<feature type="chain" id="PRO_5040513486" evidence="13">
    <location>
        <begin position="21"/>
        <end position="1325"/>
    </location>
</feature>
<keyword evidence="8" id="KW-0675">Receptor</keyword>
<evidence type="ECO:0000256" key="8">
    <source>
        <dbReference type="ARBA" id="ARBA00023170"/>
    </source>
</evidence>
<evidence type="ECO:0000256" key="12">
    <source>
        <dbReference type="SAM" id="Phobius"/>
    </source>
</evidence>
<dbReference type="EMBL" id="JAPWDV010000004">
    <property type="protein sequence ID" value="KAJ6215852.1"/>
    <property type="molecule type" value="Genomic_DNA"/>
</dbReference>
<dbReference type="Pfam" id="PF01534">
    <property type="entry name" value="Frizzled"/>
    <property type="match status" value="1"/>
</dbReference>
<evidence type="ECO:0000256" key="10">
    <source>
        <dbReference type="SAM" id="Coils"/>
    </source>
</evidence>
<evidence type="ECO:0000256" key="5">
    <source>
        <dbReference type="ARBA" id="ARBA00022989"/>
    </source>
</evidence>
<keyword evidence="6 12" id="KW-0472">Membrane</keyword>
<feature type="compositionally biased region" description="Polar residues" evidence="11">
    <location>
        <begin position="637"/>
        <end position="647"/>
    </location>
</feature>
<feature type="compositionally biased region" description="Low complexity" evidence="11">
    <location>
        <begin position="1076"/>
        <end position="1090"/>
    </location>
</feature>
<evidence type="ECO:0000259" key="14">
    <source>
        <dbReference type="PROSITE" id="PS50038"/>
    </source>
</evidence>
<feature type="region of interest" description="Disordered" evidence="11">
    <location>
        <begin position="921"/>
        <end position="963"/>
    </location>
</feature>
<dbReference type="GO" id="GO:0004888">
    <property type="term" value="F:transmembrane signaling receptor activity"/>
    <property type="evidence" value="ECO:0007669"/>
    <property type="project" value="InterPro"/>
</dbReference>
<dbReference type="InterPro" id="IPR005024">
    <property type="entry name" value="Snf7_fam"/>
</dbReference>
<feature type="compositionally biased region" description="Polar residues" evidence="11">
    <location>
        <begin position="784"/>
        <end position="801"/>
    </location>
</feature>
<dbReference type="GO" id="GO:0007166">
    <property type="term" value="P:cell surface receptor signaling pathway"/>
    <property type="evidence" value="ECO:0007669"/>
    <property type="project" value="InterPro"/>
</dbReference>
<feature type="compositionally biased region" description="Polar residues" evidence="11">
    <location>
        <begin position="1091"/>
        <end position="1100"/>
    </location>
</feature>
<feature type="transmembrane region" description="Helical" evidence="12">
    <location>
        <begin position="321"/>
        <end position="341"/>
    </location>
</feature>
<protein>
    <submittedName>
        <fullName evidence="16">Uncharacterized protein</fullName>
    </submittedName>
</protein>
<comment type="caution">
    <text evidence="16">The sequence shown here is derived from an EMBL/GenBank/DDBJ whole genome shotgun (WGS) entry which is preliminary data.</text>
</comment>
<sequence length="1325" mass="150183">MFSPISFFLIQIIIVVVVDCQLTDSGFNLKQSSSTSRCFRTVPQCVSLRTTQCLDVTLPYSYTYPSLTTISSNQSLSSSTIIIEQELDEIEHLAKIRYYLEQWKGLRAIPRCWKALQSVLCSTFFPRCDPSMSRISLPTNEMCRLFRQPCRAIDQYYRWPSFLRCDNQSSFPSKCPNEYIDFKFNISHTNRCHHPLVSTDDKNSWYGDIDGCALRCDENPLYTSEQHQSVSKMIKFVSAVAILFTGFVVLTFIIDKPNRIEPNQNVRSSMVFWINLCLLISYLSWWLPQLIGRFEIVCRWDNTVRYGVQAGHTLCVISFFILYYFSMSAMIWFVLFAYSNILVHRTNRAIDRQKILLPKQTLFHMIAWVVPFIMTLIIWLIGEIDGDSLYGMCFVGIANHGWWVVFVLIPITIGFVSVLIMIGKFFNQLSDLYRITSKDTGNLKRAKVCRQIRNMFYRFAFIFTGIIVGYIGSITVYYYQRSLTKQYSEQLHDWIFCNMNITNTLEMKTDIGIVVDNFENNDSETTIIDQYGDAGMVVNRCDPLRVQSSMIPIRAQILLLFSTSIIAAALIATMNTYAIWKRYLEKRFNSEFYQREKARKRHERDMDHVDGGDDYKYHQNNGHHDSNRRGGNNGRNQTNKQWNHQQNDQQTTAFVADSSSPTAAAAAAAAGNAIPNGTNNFGQFCVSPYPSIYTSRPLDPAEMDLTSITSHSVPTFPMISRPNQQSTNQSNGTMINDQLSQMIRNGNFRRRGSDSSMGSLISSAYAHRNNSNNNNRRPISSANGMKSTSTSTGDLRSTLSTNPNLVPPPFVVQPLQPKPTIVPIVAPIRGQIGKPLTNPTVNGFHSFGHQVNFAQFTTTNNNQSANQQILAPRAGIVSVQPTRLPCDLRLNSFTFTHGMIDQNQSGNSDNQLINPMIEKRRPDSRKSMEQQQSNEQQQQQVPQLSSNQIITRQQQTEPTLPLNLHPMIRSMPNRIPNINAWVNMDIAAVPYHQMQAAALTPEDYNALLNERTQYSHLITPRADSSSSGQFLPIYLSDSEYWSDGSRRSMLTSAMEKSMVDQTRREVDERMLRLFDNNNSNKCNNQQQHSNDQPQTLATSNGKKKKMIKKLFLFITIMIIIKDEAARRQQREITRAQRTVQRSSAELEREEKKLEAEIKKLAKAGQIKSCQMLAKQLVALRQQKTRTMAANYRIGAVGSQAKMLSANNVVASAMGASANVMKATNDQMKPEQIAAILNSFDQENMKMDMKDEMIADSLDEMLGGSDEEAESDAIVNQVLDEIGIDINQKLSKVHAPSSDPLSDADLEALISNAGSSGSRLKSKTTN</sequence>
<dbReference type="GO" id="GO:0016020">
    <property type="term" value="C:membrane"/>
    <property type="evidence" value="ECO:0007669"/>
    <property type="project" value="UniProtKB-SubCell"/>
</dbReference>
<feature type="transmembrane region" description="Helical" evidence="12">
    <location>
        <begin position="455"/>
        <end position="479"/>
    </location>
</feature>
<keyword evidence="7 9" id="KW-1015">Disulfide bond</keyword>
<feature type="coiled-coil region" evidence="10">
    <location>
        <begin position="1125"/>
        <end position="1166"/>
    </location>
</feature>
<evidence type="ECO:0000259" key="15">
    <source>
        <dbReference type="PROSITE" id="PS50261"/>
    </source>
</evidence>
<dbReference type="SMART" id="SM01330">
    <property type="entry name" value="Frizzled"/>
    <property type="match status" value="1"/>
</dbReference>
<comment type="caution">
    <text evidence="9">Lacks conserved residue(s) required for the propagation of feature annotation.</text>
</comment>
<dbReference type="InterPro" id="IPR036790">
    <property type="entry name" value="Frizzled_dom_sf"/>
</dbReference>
<evidence type="ECO:0000256" key="13">
    <source>
        <dbReference type="SAM" id="SignalP"/>
    </source>
</evidence>
<accession>A0A9Q0M1U1</accession>
<gene>
    <name evidence="16" type="ORF">RDWZM_010352</name>
</gene>
<dbReference type="Gene3D" id="1.20.1070.10">
    <property type="entry name" value="Rhodopsin 7-helix transmembrane proteins"/>
    <property type="match status" value="1"/>
</dbReference>
<comment type="similarity">
    <text evidence="2">Belongs to the SNF7 family.</text>
</comment>
<feature type="transmembrane region" description="Helical" evidence="12">
    <location>
        <begin position="233"/>
        <end position="254"/>
    </location>
</feature>
<dbReference type="PRINTS" id="PR00489">
    <property type="entry name" value="FRIZZLED"/>
</dbReference>
<reference evidence="16" key="1">
    <citation type="submission" date="2022-12" db="EMBL/GenBank/DDBJ databases">
        <title>Genome assemblies of Blomia tropicalis.</title>
        <authorList>
            <person name="Cui Y."/>
        </authorList>
    </citation>
    <scope>NUCLEOTIDE SEQUENCE</scope>
    <source>
        <tissue evidence="16">Adult mites</tissue>
    </source>
</reference>
<dbReference type="Proteomes" id="UP001142055">
    <property type="component" value="Chromosome 4"/>
</dbReference>
<dbReference type="InterPro" id="IPR020067">
    <property type="entry name" value="Frizzled_dom"/>
</dbReference>
<dbReference type="SUPFAM" id="SSF63501">
    <property type="entry name" value="Frizzled cysteine-rich domain"/>
    <property type="match status" value="1"/>
</dbReference>
<keyword evidence="17" id="KW-1185">Reference proteome</keyword>
<comment type="similarity">
    <text evidence="3">Belongs to the G-protein coupled receptor Fz/Smo family.</text>
</comment>
<evidence type="ECO:0000256" key="7">
    <source>
        <dbReference type="ARBA" id="ARBA00023157"/>
    </source>
</evidence>
<feature type="compositionally biased region" description="Polar residues" evidence="11">
    <location>
        <begin position="949"/>
        <end position="958"/>
    </location>
</feature>
<evidence type="ECO:0000256" key="4">
    <source>
        <dbReference type="ARBA" id="ARBA00022692"/>
    </source>
</evidence>
<feature type="domain" description="G-protein coupled receptors family 2 profile 2" evidence="15">
    <location>
        <begin position="230"/>
        <end position="500"/>
    </location>
</feature>
<feature type="compositionally biased region" description="Low complexity" evidence="11">
    <location>
        <begin position="929"/>
        <end position="948"/>
    </location>
</feature>
<feature type="transmembrane region" description="Helical" evidence="12">
    <location>
        <begin position="402"/>
        <end position="426"/>
    </location>
</feature>
<feature type="transmembrane region" description="Helical" evidence="12">
    <location>
        <begin position="557"/>
        <end position="580"/>
    </location>
</feature>
<dbReference type="Pfam" id="PF01392">
    <property type="entry name" value="Fz"/>
    <property type="match status" value="1"/>
</dbReference>
<feature type="disulfide bond" evidence="9">
    <location>
        <begin position="112"/>
        <end position="150"/>
    </location>
</feature>
<dbReference type="InterPro" id="IPR000539">
    <property type="entry name" value="Frizzled/Smoothened_7TM"/>
</dbReference>
<organism evidence="16 17">
    <name type="scientific">Blomia tropicalis</name>
    <name type="common">Mite</name>
    <dbReference type="NCBI Taxonomy" id="40697"/>
    <lineage>
        <taxon>Eukaryota</taxon>
        <taxon>Metazoa</taxon>
        <taxon>Ecdysozoa</taxon>
        <taxon>Arthropoda</taxon>
        <taxon>Chelicerata</taxon>
        <taxon>Arachnida</taxon>
        <taxon>Acari</taxon>
        <taxon>Acariformes</taxon>
        <taxon>Sarcoptiformes</taxon>
        <taxon>Astigmata</taxon>
        <taxon>Glycyphagoidea</taxon>
        <taxon>Echimyopodidae</taxon>
        <taxon>Blomia</taxon>
    </lineage>
</organism>
<feature type="compositionally biased region" description="Basic and acidic residues" evidence="11">
    <location>
        <begin position="603"/>
        <end position="628"/>
    </location>
</feature>
<feature type="transmembrane region" description="Helical" evidence="12">
    <location>
        <begin position="266"/>
        <end position="287"/>
    </location>
</feature>
<feature type="signal peptide" evidence="13">
    <location>
        <begin position="1"/>
        <end position="20"/>
    </location>
</feature>
<name>A0A9Q0M1U1_BLOTA</name>
<evidence type="ECO:0000313" key="17">
    <source>
        <dbReference type="Proteomes" id="UP001142055"/>
    </source>
</evidence>
<dbReference type="Pfam" id="PF03357">
    <property type="entry name" value="Snf7"/>
    <property type="match status" value="1"/>
</dbReference>
<feature type="region of interest" description="Disordered" evidence="11">
    <location>
        <begin position="766"/>
        <end position="811"/>
    </location>
</feature>
<feature type="transmembrane region" description="Helical" evidence="12">
    <location>
        <begin position="362"/>
        <end position="382"/>
    </location>
</feature>
<dbReference type="PROSITE" id="PS50038">
    <property type="entry name" value="FZ"/>
    <property type="match status" value="1"/>
</dbReference>
<dbReference type="PROSITE" id="PS50261">
    <property type="entry name" value="G_PROTEIN_RECEP_F2_4"/>
    <property type="match status" value="1"/>
</dbReference>
<proteinExistence type="inferred from homology"/>
<feature type="region of interest" description="Disordered" evidence="11">
    <location>
        <begin position="1076"/>
        <end position="1100"/>
    </location>
</feature>
<dbReference type="PANTHER" id="PTHR10476">
    <property type="entry name" value="CHARGED MULTIVESICULAR BODY PROTEIN"/>
    <property type="match status" value="1"/>
</dbReference>
<dbReference type="Gene3D" id="1.10.2000.10">
    <property type="entry name" value="Frizzled cysteine-rich domain"/>
    <property type="match status" value="1"/>
</dbReference>
<comment type="subcellular location">
    <subcellularLocation>
        <location evidence="1">Membrane</location>
        <topology evidence="1">Multi-pass membrane protein</topology>
    </subcellularLocation>
</comment>
<evidence type="ECO:0000256" key="3">
    <source>
        <dbReference type="ARBA" id="ARBA00008077"/>
    </source>
</evidence>
<dbReference type="GO" id="GO:0007034">
    <property type="term" value="P:vacuolar transport"/>
    <property type="evidence" value="ECO:0007669"/>
    <property type="project" value="InterPro"/>
</dbReference>
<dbReference type="SMART" id="SM00063">
    <property type="entry name" value="FRI"/>
    <property type="match status" value="1"/>
</dbReference>
<evidence type="ECO:0000256" key="11">
    <source>
        <dbReference type="SAM" id="MobiDB-lite"/>
    </source>
</evidence>
<keyword evidence="13" id="KW-0732">Signal</keyword>
<keyword evidence="4 12" id="KW-0812">Transmembrane</keyword>
<evidence type="ECO:0000256" key="6">
    <source>
        <dbReference type="ARBA" id="ARBA00023136"/>
    </source>
</evidence>
<keyword evidence="5 12" id="KW-1133">Transmembrane helix</keyword>